<dbReference type="PANTHER" id="PTHR30203">
    <property type="entry name" value="OUTER MEMBRANE CATION EFFLUX PROTEIN"/>
    <property type="match status" value="1"/>
</dbReference>
<dbReference type="InterPro" id="IPR003423">
    <property type="entry name" value="OMP_efflux"/>
</dbReference>
<keyword evidence="3" id="KW-0732">Signal</keyword>
<dbReference type="OrthoDB" id="5491134at2"/>
<feature type="compositionally biased region" description="Low complexity" evidence="2">
    <location>
        <begin position="55"/>
        <end position="64"/>
    </location>
</feature>
<comment type="caution">
    <text evidence="4">The sequence shown here is derived from an EMBL/GenBank/DDBJ whole genome shotgun (WGS) entry which is preliminary data.</text>
</comment>
<sequence length="473" mass="51120">MLRPRRVRASLATSLLSFGLLVSTPLAAQQPEPRPQGERPADAPAQPAPPPATPPAIDVADPALAPVPPAPKTLGNWRDAMTLIETRAPDLRIAEAEVARAEALAEQARGRYLPRIDGQGQAQTIILPRPQGDLNTPFAATLSASIGATATVPLIQPRLWYAAGTAKVNIEAAKQTESDRRRTLLANLASVIVQVVAAENQSEINRAALKTALERLELTRRRARLGTGTQLDVVRAEQDLTLVRNQLLQSNEQIRRTRESLGLALGDNVPYGVPPNISLNDIEQSVRGTCHAGKPEERPDVVAAKKQLEVAERQVGEARRGYLPTLDASTTLNVTSQPQFIGGNYIWTARALLTIPIFDASRSGEVSAARASVELQKARLEAAERQARLDAQQTYRGVEVADQTRALAERTRDLAKETARLSQVAFEAGTATSFELIDAAQRLRQAELDLAQREFELVRAKIAALLAAAVCDG</sequence>
<dbReference type="SUPFAM" id="SSF56954">
    <property type="entry name" value="Outer membrane efflux proteins (OEP)"/>
    <property type="match status" value="1"/>
</dbReference>
<comment type="similarity">
    <text evidence="1">Belongs to the outer membrane factor (OMF) (TC 1.B.17) family.</text>
</comment>
<dbReference type="Proteomes" id="UP000309215">
    <property type="component" value="Unassembled WGS sequence"/>
</dbReference>
<dbReference type="EMBL" id="SSMQ01000013">
    <property type="protein sequence ID" value="TKD08613.1"/>
    <property type="molecule type" value="Genomic_DNA"/>
</dbReference>
<feature type="signal peptide" evidence="3">
    <location>
        <begin position="1"/>
        <end position="28"/>
    </location>
</feature>
<dbReference type="InterPro" id="IPR010131">
    <property type="entry name" value="MdtP/NodT-like"/>
</dbReference>
<keyword evidence="5" id="KW-1185">Reference proteome</keyword>
<dbReference type="AlphaFoldDB" id="A0A4U1JEP1"/>
<name>A0A4U1JEP1_9BACT</name>
<evidence type="ECO:0000256" key="1">
    <source>
        <dbReference type="ARBA" id="ARBA00007613"/>
    </source>
</evidence>
<evidence type="ECO:0000313" key="4">
    <source>
        <dbReference type="EMBL" id="TKD08613.1"/>
    </source>
</evidence>
<proteinExistence type="inferred from homology"/>
<dbReference type="Gene3D" id="1.20.1600.10">
    <property type="entry name" value="Outer membrane efflux proteins (OEP)"/>
    <property type="match status" value="1"/>
</dbReference>
<feature type="chain" id="PRO_5020413302" evidence="3">
    <location>
        <begin position="29"/>
        <end position="473"/>
    </location>
</feature>
<dbReference type="RefSeq" id="WP_136929709.1">
    <property type="nucleotide sequence ID" value="NZ_SSMQ01000013.1"/>
</dbReference>
<evidence type="ECO:0000256" key="2">
    <source>
        <dbReference type="SAM" id="MobiDB-lite"/>
    </source>
</evidence>
<organism evidence="4 5">
    <name type="scientific">Polyangium fumosum</name>
    <dbReference type="NCBI Taxonomy" id="889272"/>
    <lineage>
        <taxon>Bacteria</taxon>
        <taxon>Pseudomonadati</taxon>
        <taxon>Myxococcota</taxon>
        <taxon>Polyangia</taxon>
        <taxon>Polyangiales</taxon>
        <taxon>Polyangiaceae</taxon>
        <taxon>Polyangium</taxon>
    </lineage>
</organism>
<feature type="region of interest" description="Disordered" evidence="2">
    <location>
        <begin position="26"/>
        <end position="72"/>
    </location>
</feature>
<reference evidence="4 5" key="1">
    <citation type="submission" date="2019-04" db="EMBL/GenBank/DDBJ databases">
        <authorList>
            <person name="Li Y."/>
            <person name="Wang J."/>
        </authorList>
    </citation>
    <scope>NUCLEOTIDE SEQUENCE [LARGE SCALE GENOMIC DNA]</scope>
    <source>
        <strain evidence="4 5">DSM 14668</strain>
    </source>
</reference>
<dbReference type="GO" id="GO:0015562">
    <property type="term" value="F:efflux transmembrane transporter activity"/>
    <property type="evidence" value="ECO:0007669"/>
    <property type="project" value="InterPro"/>
</dbReference>
<evidence type="ECO:0000256" key="3">
    <source>
        <dbReference type="SAM" id="SignalP"/>
    </source>
</evidence>
<evidence type="ECO:0000313" key="5">
    <source>
        <dbReference type="Proteomes" id="UP000309215"/>
    </source>
</evidence>
<gene>
    <name evidence="4" type="ORF">E8A74_15135</name>
</gene>
<protein>
    <submittedName>
        <fullName evidence="4">TolC family protein</fullName>
    </submittedName>
</protein>
<accession>A0A4U1JEP1</accession>
<dbReference type="Pfam" id="PF02321">
    <property type="entry name" value="OEP"/>
    <property type="match status" value="2"/>
</dbReference>